<evidence type="ECO:0000256" key="3">
    <source>
        <dbReference type="ARBA" id="ARBA00022723"/>
    </source>
</evidence>
<sequence>MSEVVESKVDEQEPSNSTLKPTGFTQTATGGQFGAASPIKSTPTKQAPYVKKYVHSPNNKNPPRKIFQDYISQEETDAGLKDKTMFKAVLRINPKNYQECFLDHPKGTEYPDVLVLGQDRNRAMQGDVVIVKMKPKEEWLVNYPEYVKWWGLNKKTERKLGKVDNNTNKPDKRCLQNEIDDNGVTSEEVPESCLISIGSIVRIDEKKHFRVAAGKLQLMPNSANPNVLFVATDSRVPRILIPKAEIDQEFFTRPKDFEKFLYTAKINEWRADSIYAEGTLIKLLGMSGEIETETERIVYEHQIDHREFSDECLASLPISSAEDWKIPEKEFEYRRDFRQEIVFTIDPKTARDLDDALHAKHIDDCDGKGTPGVEIGVHIADVTFFLKEDTELDKWASERGNSTYLSQLVIPMLPRILCEQLCSLNPGVDRLAFSTVFKLNYEGELKDVWFGRSIIRSRVKLAYEHAQDFIEHPEKDFTTEELPPISDGNTPFEIREKTLMLHRIAQLLRKQRESNGALRIELPKLKFALDEDKKPQGVSIYEIKDSNKLVEEFMLLANMEVAKKIGSAFPNSALLRNHPPPKEKMIKDVAEQCAKIGFPLDGKTSGMLSTSLRKYQGNTRLDMCIRQVISSLTIKPMQQAKYFCTADMPPSFFHHYALNVDHYTHFTSPIRRYPDVIVHRQLAASLGYNEKCDRDPKEIQNICTRCNDTKQASKEASEESATLYFGVFIHSVGKMTCQAVVLGVMDLSFDVLVVEYGVVKRVYVDKMKREFDKIPEQLTLHWPADPNAESGNKDAFSTVIQMCCVITVVLSPTKDVDVNAIMLRPTLEQRNILKSTLKDMLETGSNILES</sequence>
<gene>
    <name evidence="11" type="ORF">CAEBREN_09077</name>
</gene>
<dbReference type="GO" id="GO:0000932">
    <property type="term" value="C:P-body"/>
    <property type="evidence" value="ECO:0007669"/>
    <property type="project" value="UniProtKB-SubCell"/>
</dbReference>
<evidence type="ECO:0000256" key="8">
    <source>
        <dbReference type="HAMAP-Rule" id="MF_03045"/>
    </source>
</evidence>
<dbReference type="GO" id="GO:0003723">
    <property type="term" value="F:RNA binding"/>
    <property type="evidence" value="ECO:0007669"/>
    <property type="project" value="UniProtKB-KW"/>
</dbReference>
<dbReference type="EMBL" id="GL379805">
    <property type="protein sequence ID" value="EGT39859.1"/>
    <property type="molecule type" value="Genomic_DNA"/>
</dbReference>
<dbReference type="Gene3D" id="2.40.50.140">
    <property type="entry name" value="Nucleic acid-binding proteins"/>
    <property type="match status" value="1"/>
</dbReference>
<dbReference type="GO" id="GO:0040034">
    <property type="term" value="P:regulation of development, heterochronic"/>
    <property type="evidence" value="ECO:0007669"/>
    <property type="project" value="EnsemblMetazoa"/>
</dbReference>
<evidence type="ECO:0000256" key="6">
    <source>
        <dbReference type="ARBA" id="ARBA00022842"/>
    </source>
</evidence>
<dbReference type="InterPro" id="IPR028591">
    <property type="entry name" value="DIS3L2"/>
</dbReference>
<keyword evidence="2 8" id="KW-0540">Nuclease</keyword>
<feature type="binding site" evidence="8">
    <location>
        <position position="355"/>
    </location>
    <ligand>
        <name>Mg(2+)</name>
        <dbReference type="ChEBI" id="CHEBI:18420"/>
    </ligand>
</feature>
<dbReference type="PROSITE" id="PS01175">
    <property type="entry name" value="RIBONUCLEASE_II"/>
    <property type="match status" value="1"/>
</dbReference>
<feature type="region of interest" description="Disordered" evidence="9">
    <location>
        <begin position="1"/>
        <end position="43"/>
    </location>
</feature>
<dbReference type="OMA" id="YCKSIAG"/>
<dbReference type="HOGENOM" id="CLU_002333_5_2_1"/>
<dbReference type="InterPro" id="IPR050180">
    <property type="entry name" value="RNR_Ribonuclease"/>
</dbReference>
<dbReference type="Pfam" id="PF17216">
    <property type="entry name" value="Rrp44_CSD1"/>
    <property type="match status" value="1"/>
</dbReference>
<feature type="compositionally biased region" description="Low complexity" evidence="9">
    <location>
        <begin position="22"/>
        <end position="36"/>
    </location>
</feature>
<evidence type="ECO:0000259" key="10">
    <source>
        <dbReference type="SMART" id="SM00955"/>
    </source>
</evidence>
<dbReference type="Proteomes" id="UP000008068">
    <property type="component" value="Unassembled WGS sequence"/>
</dbReference>
<evidence type="ECO:0000256" key="2">
    <source>
        <dbReference type="ARBA" id="ARBA00022722"/>
    </source>
</evidence>
<dbReference type="PANTHER" id="PTHR23355:SF9">
    <property type="entry name" value="DIS3-LIKE EXONUCLEASE 2"/>
    <property type="match status" value="1"/>
</dbReference>
<dbReference type="Gene3D" id="2.40.50.700">
    <property type="match status" value="1"/>
</dbReference>
<dbReference type="PANTHER" id="PTHR23355">
    <property type="entry name" value="RIBONUCLEASE"/>
    <property type="match status" value="1"/>
</dbReference>
<comment type="subcellular location">
    <subcellularLocation>
        <location evidence="8">Cytoplasm</location>
    </subcellularLocation>
    <subcellularLocation>
        <location evidence="8">Cytoplasm</location>
        <location evidence="8">P-body</location>
    </subcellularLocation>
</comment>
<dbReference type="STRING" id="135651.G0MPQ3"/>
<keyword evidence="5 8" id="KW-0269">Exonuclease</keyword>
<dbReference type="eggNOG" id="KOG2102">
    <property type="taxonomic scope" value="Eukaryota"/>
</dbReference>
<feature type="domain" description="RNB" evidence="10">
    <location>
        <begin position="334"/>
        <end position="688"/>
    </location>
</feature>
<keyword evidence="12" id="KW-1185">Reference proteome</keyword>
<dbReference type="GO" id="GO:0010587">
    <property type="term" value="P:miRNA catabolic process"/>
    <property type="evidence" value="ECO:0007669"/>
    <property type="project" value="TreeGrafter"/>
</dbReference>
<evidence type="ECO:0000256" key="4">
    <source>
        <dbReference type="ARBA" id="ARBA00022801"/>
    </source>
</evidence>
<dbReference type="InParanoid" id="G0MPQ3"/>
<dbReference type="SMART" id="SM00955">
    <property type="entry name" value="RNB"/>
    <property type="match status" value="1"/>
</dbReference>
<dbReference type="GO" id="GO:1990074">
    <property type="term" value="P:polyuridylation-dependent mRNA catabolic process"/>
    <property type="evidence" value="ECO:0007669"/>
    <property type="project" value="UniProtKB-UniRule"/>
</dbReference>
<evidence type="ECO:0000256" key="9">
    <source>
        <dbReference type="SAM" id="MobiDB-lite"/>
    </source>
</evidence>
<dbReference type="Pfam" id="PF17877">
    <property type="entry name" value="Dis3l2_C_term"/>
    <property type="match status" value="1"/>
</dbReference>
<dbReference type="GO" id="GO:0042659">
    <property type="term" value="P:regulation of cell fate specification"/>
    <property type="evidence" value="ECO:0007669"/>
    <property type="project" value="EnsemblMetazoa"/>
</dbReference>
<feature type="binding site" evidence="8">
    <location>
        <position position="346"/>
    </location>
    <ligand>
        <name>Mg(2+)</name>
        <dbReference type="ChEBI" id="CHEBI:18420"/>
    </ligand>
</feature>
<comment type="cofactor">
    <cofactor evidence="8">
        <name>Mg(2+)</name>
        <dbReference type="ChEBI" id="CHEBI:18420"/>
    </cofactor>
    <cofactor evidence="8">
        <name>Mn(2+)</name>
        <dbReference type="ChEBI" id="CHEBI:29035"/>
    </cofactor>
</comment>
<dbReference type="InterPro" id="IPR012340">
    <property type="entry name" value="NA-bd_OB-fold"/>
</dbReference>
<dbReference type="InterPro" id="IPR041093">
    <property type="entry name" value="Dis3l2-like_C"/>
</dbReference>
<protein>
    <recommendedName>
        <fullName evidence="8">DIS3-like exonuclease 2</fullName>
        <ecNumber evidence="8">3.1.13.-</ecNumber>
    </recommendedName>
</protein>
<dbReference type="GO" id="GO:0046872">
    <property type="term" value="F:metal ion binding"/>
    <property type="evidence" value="ECO:0007669"/>
    <property type="project" value="UniProtKB-KW"/>
</dbReference>
<dbReference type="HAMAP" id="MF_03045">
    <property type="entry name" value="DIS3L2"/>
    <property type="match status" value="1"/>
</dbReference>
<dbReference type="OrthoDB" id="372421at2759"/>
<reference evidence="12" key="1">
    <citation type="submission" date="2011-07" db="EMBL/GenBank/DDBJ databases">
        <authorList>
            <consortium name="Caenorhabditis brenneri Sequencing and Analysis Consortium"/>
            <person name="Wilson R.K."/>
        </authorList>
    </citation>
    <scope>NUCLEOTIDE SEQUENCE [LARGE SCALE GENOMIC DNA]</scope>
    <source>
        <strain evidence="12">PB2801</strain>
    </source>
</reference>
<evidence type="ECO:0000256" key="1">
    <source>
        <dbReference type="ARBA" id="ARBA00022490"/>
    </source>
</evidence>
<dbReference type="FunFam" id="2.40.50.690:FF:000007">
    <property type="entry name" value="DIS3-like exonuclease 2"/>
    <property type="match status" value="1"/>
</dbReference>
<comment type="similarity">
    <text evidence="8">Belongs to the RNR ribonuclease family. DIS3L2 subfamily.</text>
</comment>
<accession>G0MPQ3</accession>
<keyword evidence="3 8" id="KW-0479">Metal-binding</keyword>
<evidence type="ECO:0000313" key="11">
    <source>
        <dbReference type="EMBL" id="EGT39859.1"/>
    </source>
</evidence>
<keyword evidence="4 8" id="KW-0378">Hydrolase</keyword>
<dbReference type="EC" id="3.1.13.-" evidence="8"/>
<dbReference type="GO" id="GO:0000175">
    <property type="term" value="F:3'-5'-RNA exonuclease activity"/>
    <property type="evidence" value="ECO:0007669"/>
    <property type="project" value="UniProtKB-UniRule"/>
</dbReference>
<name>G0MPQ3_CAEBE</name>
<evidence type="ECO:0000256" key="5">
    <source>
        <dbReference type="ARBA" id="ARBA00022839"/>
    </source>
</evidence>
<dbReference type="InterPro" id="IPR041505">
    <property type="entry name" value="Dis3_CSD2"/>
</dbReference>
<keyword evidence="6 8" id="KW-0460">Magnesium</keyword>
<evidence type="ECO:0000313" key="12">
    <source>
        <dbReference type="Proteomes" id="UP000008068"/>
    </source>
</evidence>
<evidence type="ECO:0000256" key="7">
    <source>
        <dbReference type="ARBA" id="ARBA00022884"/>
    </source>
</evidence>
<dbReference type="Pfam" id="PF00773">
    <property type="entry name" value="RNB"/>
    <property type="match status" value="1"/>
</dbReference>
<dbReference type="GO" id="GO:0000956">
    <property type="term" value="P:nuclear-transcribed mRNA catabolic process"/>
    <property type="evidence" value="ECO:0007669"/>
    <property type="project" value="UniProtKB-UniRule"/>
</dbReference>
<proteinExistence type="inferred from homology"/>
<dbReference type="AlphaFoldDB" id="G0MPQ3"/>
<organism evidence="12">
    <name type="scientific">Caenorhabditis brenneri</name>
    <name type="common">Nematode worm</name>
    <dbReference type="NCBI Taxonomy" id="135651"/>
    <lineage>
        <taxon>Eukaryota</taxon>
        <taxon>Metazoa</taxon>
        <taxon>Ecdysozoa</taxon>
        <taxon>Nematoda</taxon>
        <taxon>Chromadorea</taxon>
        <taxon>Rhabditida</taxon>
        <taxon>Rhabditina</taxon>
        <taxon>Rhabditomorpha</taxon>
        <taxon>Rhabditoidea</taxon>
        <taxon>Rhabditidae</taxon>
        <taxon>Peloderinae</taxon>
        <taxon>Caenorhabditis</taxon>
    </lineage>
</organism>
<dbReference type="Gene3D" id="2.40.50.690">
    <property type="match status" value="1"/>
</dbReference>
<dbReference type="InterPro" id="IPR033771">
    <property type="entry name" value="Rrp44_CSD1"/>
</dbReference>
<keyword evidence="1 8" id="KW-0963">Cytoplasm</keyword>
<dbReference type="Pfam" id="PF17849">
    <property type="entry name" value="OB_Dis3"/>
    <property type="match status" value="1"/>
</dbReference>
<dbReference type="InterPro" id="IPR001900">
    <property type="entry name" value="RNase_II/R"/>
</dbReference>
<comment type="function">
    <text evidence="8">3'-5'-exoribonuclease that specifically recognizes RNAs polyuridylated at their 3' end and mediates their degradation. Component of an exosome-independent RNA degradation pathway that mediates degradation of cytoplasmic mRNAs that have been deadenylated and subsequently uridylated at their 3'.</text>
</comment>
<keyword evidence="8" id="KW-0464">Manganese</keyword>
<keyword evidence="7 8" id="KW-0694">RNA-binding</keyword>
<dbReference type="InterPro" id="IPR022966">
    <property type="entry name" value="RNase_II/R_CS"/>
</dbReference>
<feature type="site" description="Important for catalytic activity" evidence="8">
    <location>
        <position position="354"/>
    </location>
</feature>
<dbReference type="FunCoup" id="G0MPQ3">
    <property type="interactions" value="3745"/>
</dbReference>
<dbReference type="SUPFAM" id="SSF50249">
    <property type="entry name" value="Nucleic acid-binding proteins"/>
    <property type="match status" value="2"/>
</dbReference>
<feature type="compositionally biased region" description="Basic and acidic residues" evidence="9">
    <location>
        <begin position="1"/>
        <end position="11"/>
    </location>
</feature>